<name>A0A6C0KJA0_9ZZZZ</name>
<sequence length="91" mass="10255">MVKSRRSTRKLGLFRRIYSPLNHLVSATRNVGKTVFTRSGRIVDQGLGGVQNIGRSVVGHADGAVSNLINRKSRKNRKASRKSRKNRKNRK</sequence>
<feature type="region of interest" description="Disordered" evidence="1">
    <location>
        <begin position="64"/>
        <end position="91"/>
    </location>
</feature>
<evidence type="ECO:0000313" key="2">
    <source>
        <dbReference type="EMBL" id="QHU18092.1"/>
    </source>
</evidence>
<accession>A0A6C0KJA0</accession>
<protein>
    <submittedName>
        <fullName evidence="2">Uncharacterized protein</fullName>
    </submittedName>
</protein>
<dbReference type="EMBL" id="MN740925">
    <property type="protein sequence ID" value="QHU18092.1"/>
    <property type="molecule type" value="Genomic_DNA"/>
</dbReference>
<dbReference type="AlphaFoldDB" id="A0A6C0KJA0"/>
<feature type="compositionally biased region" description="Basic residues" evidence="1">
    <location>
        <begin position="71"/>
        <end position="91"/>
    </location>
</feature>
<proteinExistence type="predicted"/>
<evidence type="ECO:0000256" key="1">
    <source>
        <dbReference type="SAM" id="MobiDB-lite"/>
    </source>
</evidence>
<organism evidence="2">
    <name type="scientific">viral metagenome</name>
    <dbReference type="NCBI Taxonomy" id="1070528"/>
    <lineage>
        <taxon>unclassified sequences</taxon>
        <taxon>metagenomes</taxon>
        <taxon>organismal metagenomes</taxon>
    </lineage>
</organism>
<reference evidence="2" key="1">
    <citation type="journal article" date="2020" name="Nature">
        <title>Giant virus diversity and host interactions through global metagenomics.</title>
        <authorList>
            <person name="Schulz F."/>
            <person name="Roux S."/>
            <person name="Paez-Espino D."/>
            <person name="Jungbluth S."/>
            <person name="Walsh D.A."/>
            <person name="Denef V.J."/>
            <person name="McMahon K.D."/>
            <person name="Konstantinidis K.T."/>
            <person name="Eloe-Fadrosh E.A."/>
            <person name="Kyrpides N.C."/>
            <person name="Woyke T."/>
        </authorList>
    </citation>
    <scope>NUCLEOTIDE SEQUENCE</scope>
    <source>
        <strain evidence="2">GVMAG-S-3300013006-138</strain>
    </source>
</reference>